<sequence length="237" mass="26806">MGLHRKWKKGQASWEEYRDVARLCRDEVRKAKAQLELNSARDVKKNKKGFYRYINQKRKVKGNVPPVMSNSGELVSTDEEKAEVLNNFFASVFTGNPFPPSSQVDGPQVGDQGDKVPPTVSEDKVRDQLRNLKIYKSMGPDEIHPRVLKELADVVAKPLSMIFEKSWQSVHTLPEERFLKIVQKIAVPSNFGLSAIPGKDKAVSPWTSSTSLLVMTWKIFIPQSLVLPFRSPHKCSC</sequence>
<evidence type="ECO:0000256" key="1">
    <source>
        <dbReference type="SAM" id="MobiDB-lite"/>
    </source>
</evidence>
<keyword evidence="2" id="KW-0808">Transferase</keyword>
<dbReference type="Proteomes" id="UP000233556">
    <property type="component" value="Unassembled WGS sequence"/>
</dbReference>
<name>A0A2I0TJV9_LIMLA</name>
<keyword evidence="3" id="KW-1185">Reference proteome</keyword>
<dbReference type="EMBL" id="KZ509430">
    <property type="protein sequence ID" value="PKU34089.1"/>
    <property type="molecule type" value="Genomic_DNA"/>
</dbReference>
<feature type="region of interest" description="Disordered" evidence="1">
    <location>
        <begin position="100"/>
        <end position="120"/>
    </location>
</feature>
<keyword evidence="2" id="KW-0548">Nucleotidyltransferase</keyword>
<proteinExistence type="predicted"/>
<gene>
    <name evidence="2" type="ORF">llap_15608</name>
</gene>
<accession>A0A2I0TJV9</accession>
<protein>
    <submittedName>
        <fullName evidence="2">Rna-directed dna polymerase from mobile element jockey-like</fullName>
    </submittedName>
</protein>
<dbReference type="GO" id="GO:0061343">
    <property type="term" value="P:cell adhesion involved in heart morphogenesis"/>
    <property type="evidence" value="ECO:0007669"/>
    <property type="project" value="TreeGrafter"/>
</dbReference>
<dbReference type="OrthoDB" id="416454at2759"/>
<organism evidence="2 3">
    <name type="scientific">Limosa lapponica baueri</name>
    <dbReference type="NCBI Taxonomy" id="1758121"/>
    <lineage>
        <taxon>Eukaryota</taxon>
        <taxon>Metazoa</taxon>
        <taxon>Chordata</taxon>
        <taxon>Craniata</taxon>
        <taxon>Vertebrata</taxon>
        <taxon>Euteleostomi</taxon>
        <taxon>Archelosauria</taxon>
        <taxon>Archosauria</taxon>
        <taxon>Dinosauria</taxon>
        <taxon>Saurischia</taxon>
        <taxon>Theropoda</taxon>
        <taxon>Coelurosauria</taxon>
        <taxon>Aves</taxon>
        <taxon>Neognathae</taxon>
        <taxon>Neoaves</taxon>
        <taxon>Charadriiformes</taxon>
        <taxon>Scolopacidae</taxon>
        <taxon>Limosa</taxon>
    </lineage>
</organism>
<dbReference type="PANTHER" id="PTHR33395:SF22">
    <property type="entry name" value="REVERSE TRANSCRIPTASE DOMAIN-CONTAINING PROTEIN"/>
    <property type="match status" value="1"/>
</dbReference>
<reference evidence="3" key="1">
    <citation type="submission" date="2017-11" db="EMBL/GenBank/DDBJ databases">
        <authorList>
            <person name="Lima N.C."/>
            <person name="Parody-Merino A.M."/>
            <person name="Battley P.F."/>
            <person name="Fidler A.E."/>
            <person name="Prosdocimi F."/>
        </authorList>
    </citation>
    <scope>NUCLEOTIDE SEQUENCE [LARGE SCALE GENOMIC DNA]</scope>
</reference>
<evidence type="ECO:0000313" key="2">
    <source>
        <dbReference type="EMBL" id="PKU34089.1"/>
    </source>
</evidence>
<keyword evidence="2" id="KW-0695">RNA-directed DNA polymerase</keyword>
<dbReference type="GO" id="GO:0003964">
    <property type="term" value="F:RNA-directed DNA polymerase activity"/>
    <property type="evidence" value="ECO:0007669"/>
    <property type="project" value="UniProtKB-KW"/>
</dbReference>
<dbReference type="GO" id="GO:0007508">
    <property type="term" value="P:larval heart development"/>
    <property type="evidence" value="ECO:0007669"/>
    <property type="project" value="TreeGrafter"/>
</dbReference>
<dbReference type="PANTHER" id="PTHR33395">
    <property type="entry name" value="TRANSCRIPTASE, PUTATIVE-RELATED-RELATED"/>
    <property type="match status" value="1"/>
</dbReference>
<evidence type="ECO:0000313" key="3">
    <source>
        <dbReference type="Proteomes" id="UP000233556"/>
    </source>
</evidence>
<dbReference type="GO" id="GO:0031012">
    <property type="term" value="C:extracellular matrix"/>
    <property type="evidence" value="ECO:0007669"/>
    <property type="project" value="TreeGrafter"/>
</dbReference>
<reference evidence="3" key="2">
    <citation type="submission" date="2017-12" db="EMBL/GenBank/DDBJ databases">
        <title>Genome sequence of the Bar-tailed Godwit (Limosa lapponica baueri).</title>
        <authorList>
            <person name="Lima N.C.B."/>
            <person name="Parody-Merino A.M."/>
            <person name="Battley P.F."/>
            <person name="Fidler A.E."/>
            <person name="Prosdocimi F."/>
        </authorList>
    </citation>
    <scope>NUCLEOTIDE SEQUENCE [LARGE SCALE GENOMIC DNA]</scope>
</reference>
<dbReference type="AlphaFoldDB" id="A0A2I0TJV9"/>